<keyword evidence="3" id="KW-1185">Reference proteome</keyword>
<accession>A0ABW2M0I6</accession>
<feature type="chain" id="PRO_5047226223" evidence="1">
    <location>
        <begin position="20"/>
        <end position="152"/>
    </location>
</feature>
<evidence type="ECO:0000313" key="3">
    <source>
        <dbReference type="Proteomes" id="UP001596550"/>
    </source>
</evidence>
<dbReference type="PROSITE" id="PS51257">
    <property type="entry name" value="PROKAR_LIPOPROTEIN"/>
    <property type="match status" value="1"/>
</dbReference>
<proteinExistence type="predicted"/>
<sequence>MNRLLILCFAIIMSCTVTTAQKTGNMQNTSEILASQSNGGAEQAGFKIINNQKELEKEITDKFASAGMQPVMDIPVFPNDKKVVLYNLGRFRSGEHTIREIKSLSVKNNVLYVEVPVYESGGMEIQALSNPWFIFSVPSSYKFTSVQLNPTK</sequence>
<reference evidence="3" key="1">
    <citation type="journal article" date="2019" name="Int. J. Syst. Evol. Microbiol.">
        <title>The Global Catalogue of Microorganisms (GCM) 10K type strain sequencing project: providing services to taxonomists for standard genome sequencing and annotation.</title>
        <authorList>
            <consortium name="The Broad Institute Genomics Platform"/>
            <consortium name="The Broad Institute Genome Sequencing Center for Infectious Disease"/>
            <person name="Wu L."/>
            <person name="Ma J."/>
        </authorList>
    </citation>
    <scope>NUCLEOTIDE SEQUENCE [LARGE SCALE GENOMIC DNA]</scope>
    <source>
        <strain evidence="3">CCUG 54781</strain>
    </source>
</reference>
<dbReference type="Proteomes" id="UP001596550">
    <property type="component" value="Unassembled WGS sequence"/>
</dbReference>
<keyword evidence="1" id="KW-0732">Signal</keyword>
<organism evidence="2 3">
    <name type="scientific">Chryseobacterium zhengzhouense</name>
    <dbReference type="NCBI Taxonomy" id="1636086"/>
    <lineage>
        <taxon>Bacteria</taxon>
        <taxon>Pseudomonadati</taxon>
        <taxon>Bacteroidota</taxon>
        <taxon>Flavobacteriia</taxon>
        <taxon>Flavobacteriales</taxon>
        <taxon>Weeksellaceae</taxon>
        <taxon>Chryseobacterium group</taxon>
        <taxon>Chryseobacterium</taxon>
    </lineage>
</organism>
<evidence type="ECO:0000313" key="2">
    <source>
        <dbReference type="EMBL" id="MFC7348346.1"/>
    </source>
</evidence>
<comment type="caution">
    <text evidence="2">The sequence shown here is derived from an EMBL/GenBank/DDBJ whole genome shotgun (WGS) entry which is preliminary data.</text>
</comment>
<protein>
    <submittedName>
        <fullName evidence="2">Uncharacterized protein</fullName>
    </submittedName>
</protein>
<feature type="signal peptide" evidence="1">
    <location>
        <begin position="1"/>
        <end position="19"/>
    </location>
</feature>
<name>A0ABW2M0I6_9FLAO</name>
<dbReference type="EMBL" id="JBHTCR010000009">
    <property type="protein sequence ID" value="MFC7348346.1"/>
    <property type="molecule type" value="Genomic_DNA"/>
</dbReference>
<evidence type="ECO:0000256" key="1">
    <source>
        <dbReference type="SAM" id="SignalP"/>
    </source>
</evidence>
<gene>
    <name evidence="2" type="ORF">ACFQO9_16640</name>
</gene>
<dbReference type="RefSeq" id="WP_378181867.1">
    <property type="nucleotide sequence ID" value="NZ_JBHTCR010000009.1"/>
</dbReference>